<dbReference type="EMBL" id="JAMKPW020000009">
    <property type="protein sequence ID" value="KAK8215231.1"/>
    <property type="molecule type" value="Genomic_DNA"/>
</dbReference>
<proteinExistence type="predicted"/>
<evidence type="ECO:0000313" key="2">
    <source>
        <dbReference type="Proteomes" id="UP001320706"/>
    </source>
</evidence>
<keyword evidence="2" id="KW-1185">Reference proteome</keyword>
<sequence>MVTTAGSNNRGQERTPCSSELYERCTTSELVGFLQGRKDELEDLRPYTLRILKRSDKRRRFRFLDLPLEIRTMIYGLLVKEDRVVERIRLPEILFTCHQIYTEAAGTYFSVNGFLFIIDDDLKDRRFRNHYHMHKPAAISAMCHLVFAVLGWYCGYRNASRSYGYTSFVISLDTAYHTPSRKPRLIGYRIHDKLALEDVERVGRYRRRDRSQPMLHYIRESASPVLDEIISPEGPGLLSLNAIKQICAPLCEQGTKLRYGPDRRYVSRNARGVTEQQLTMRLGDNQTLMNLGSSQYRLLTVHAYPQSVRLYGNGDRRGRRPSS</sequence>
<organism evidence="1 2">
    <name type="scientific">Zalaria obscura</name>
    <dbReference type="NCBI Taxonomy" id="2024903"/>
    <lineage>
        <taxon>Eukaryota</taxon>
        <taxon>Fungi</taxon>
        <taxon>Dikarya</taxon>
        <taxon>Ascomycota</taxon>
        <taxon>Pezizomycotina</taxon>
        <taxon>Dothideomycetes</taxon>
        <taxon>Dothideomycetidae</taxon>
        <taxon>Dothideales</taxon>
        <taxon>Zalariaceae</taxon>
        <taxon>Zalaria</taxon>
    </lineage>
</organism>
<gene>
    <name evidence="1" type="ORF">M8818_002243</name>
</gene>
<dbReference type="Proteomes" id="UP001320706">
    <property type="component" value="Unassembled WGS sequence"/>
</dbReference>
<name>A0ACC3SI96_9PEZI</name>
<comment type="caution">
    <text evidence="1">The sequence shown here is derived from an EMBL/GenBank/DDBJ whole genome shotgun (WGS) entry which is preliminary data.</text>
</comment>
<evidence type="ECO:0000313" key="1">
    <source>
        <dbReference type="EMBL" id="KAK8215231.1"/>
    </source>
</evidence>
<reference evidence="1" key="1">
    <citation type="submission" date="2024-02" db="EMBL/GenBank/DDBJ databases">
        <title>Metagenome Assembled Genome of Zalaria obscura JY119.</title>
        <authorList>
            <person name="Vighnesh L."/>
            <person name="Jagadeeshwari U."/>
            <person name="Venkata Ramana C."/>
            <person name="Sasikala C."/>
        </authorList>
    </citation>
    <scope>NUCLEOTIDE SEQUENCE</scope>
    <source>
        <strain evidence="1">JY119</strain>
    </source>
</reference>
<protein>
    <submittedName>
        <fullName evidence="1">Uncharacterized protein</fullName>
    </submittedName>
</protein>
<accession>A0ACC3SI96</accession>